<feature type="non-terminal residue" evidence="2">
    <location>
        <position position="374"/>
    </location>
</feature>
<accession>A0A382MGM5</accession>
<sequence>MRENSKSKVLHPLTVVTIVILTQVACERQRTFHEIEEMGSTSEDQQGETSGSQYLPDNKALEQEAIVEDFPDQSTVSQEKTYLASMESGAVVERLEIPEKPLRFERPEMVRGIYVNAWAAGSTTRSEQLIDLANRTEINTFVLDIKDASGYISHATRVKMAQEMGADQQIRIRDLLGLLDRLHRNGIYPIARIVVVKDPLLTSNKPELAIQDTTGGVWVDERGGSWANLHEELVWGYHWHLAEEMIAVGFPEIQWDYIRFPDSPPEHLERADFSNSEGKTKSEAVSGFLDHVKEQAEGKEVTITADVFGATTSLNYDLGIGQLWEEVVGRVDVVLPMVYPSHYWSGSFNTDEPNHHPYEVVKAALRDGLERSGK</sequence>
<feature type="domain" description="DUF4015" evidence="1">
    <location>
        <begin position="112"/>
        <end position="371"/>
    </location>
</feature>
<dbReference type="InterPro" id="IPR025275">
    <property type="entry name" value="DUF4015"/>
</dbReference>
<dbReference type="EMBL" id="UINC01093544">
    <property type="protein sequence ID" value="SVC48039.1"/>
    <property type="molecule type" value="Genomic_DNA"/>
</dbReference>
<evidence type="ECO:0000313" key="2">
    <source>
        <dbReference type="EMBL" id="SVC48039.1"/>
    </source>
</evidence>
<organism evidence="2">
    <name type="scientific">marine metagenome</name>
    <dbReference type="NCBI Taxonomy" id="408172"/>
    <lineage>
        <taxon>unclassified sequences</taxon>
        <taxon>metagenomes</taxon>
        <taxon>ecological metagenomes</taxon>
    </lineage>
</organism>
<reference evidence="2" key="1">
    <citation type="submission" date="2018-05" db="EMBL/GenBank/DDBJ databases">
        <authorList>
            <person name="Lanie J.A."/>
            <person name="Ng W.-L."/>
            <person name="Kazmierczak K.M."/>
            <person name="Andrzejewski T.M."/>
            <person name="Davidsen T.M."/>
            <person name="Wayne K.J."/>
            <person name="Tettelin H."/>
            <person name="Glass J.I."/>
            <person name="Rusch D."/>
            <person name="Podicherti R."/>
            <person name="Tsui H.-C.T."/>
            <person name="Winkler M.E."/>
        </authorList>
    </citation>
    <scope>NUCLEOTIDE SEQUENCE</scope>
</reference>
<name>A0A382MGM5_9ZZZZ</name>
<proteinExistence type="predicted"/>
<dbReference type="AlphaFoldDB" id="A0A382MGM5"/>
<evidence type="ECO:0000259" key="1">
    <source>
        <dbReference type="Pfam" id="PF13200"/>
    </source>
</evidence>
<gene>
    <name evidence="2" type="ORF">METZ01_LOCUS300893</name>
</gene>
<protein>
    <recommendedName>
        <fullName evidence="1">DUF4015 domain-containing protein</fullName>
    </recommendedName>
</protein>
<dbReference type="Pfam" id="PF13200">
    <property type="entry name" value="DUF4015"/>
    <property type="match status" value="1"/>
</dbReference>